<feature type="domain" description="DUF218" evidence="9">
    <location>
        <begin position="63"/>
        <end position="183"/>
    </location>
</feature>
<comment type="function">
    <text evidence="7">Participates in the barrier function of the cell envelope.</text>
</comment>
<keyword evidence="11" id="KW-1185">Reference proteome</keyword>
<keyword evidence="4 8" id="KW-0812">Transmembrane</keyword>
<reference evidence="10 11" key="1">
    <citation type="journal article" date="2016" name="Front. Microbiol.">
        <title>Single-Cell (Meta-)Genomics of a Dimorphic Candidatus Thiomargarita nelsonii Reveals Genomic Plasticity.</title>
        <authorList>
            <person name="Flood B.E."/>
            <person name="Fliss P."/>
            <person name="Jones D.S."/>
            <person name="Dick G.J."/>
            <person name="Jain S."/>
            <person name="Kaster A.K."/>
            <person name="Winkel M."/>
            <person name="Mussmann M."/>
            <person name="Bailey J."/>
        </authorList>
    </citation>
    <scope>NUCLEOTIDE SEQUENCE [LARGE SCALE GENOMIC DNA]</scope>
    <source>
        <strain evidence="10">Hydrate Ridge</strain>
    </source>
</reference>
<evidence type="ECO:0000256" key="6">
    <source>
        <dbReference type="ARBA" id="ARBA00023136"/>
    </source>
</evidence>
<sequence length="227" mass="26141">MKNKQKNIFHSVLLLSKYLLLTVFLLGSFFTIAIVGCYVWVEFQTQDRLYSDINLIPTKKVALLLGTTKHLRRGRINRYFQYRINAAVQLYKAGKIKYIIASGDNSSRYYNEPIEMKKSLMAQGIPGNVITLDYAGFRTFDSIVRCQKIFSQDDIVVVSQPFHNKRALFISDFYGIKAIGFNARAVPLSNDIKTPIREFFARLKAVLDLYILRTQPKFLGEKVFVTD</sequence>
<dbReference type="CDD" id="cd06259">
    <property type="entry name" value="YdcF-like"/>
    <property type="match status" value="1"/>
</dbReference>
<dbReference type="AlphaFoldDB" id="A0A0A6P5B6"/>
<comment type="caution">
    <text evidence="10">The sequence shown here is derived from an EMBL/GenBank/DDBJ whole genome shotgun (WGS) entry which is preliminary data.</text>
</comment>
<keyword evidence="6 8" id="KW-0472">Membrane</keyword>
<name>A0A0A6P5B6_9GAMM</name>
<dbReference type="InterPro" id="IPR003848">
    <property type="entry name" value="DUF218"/>
</dbReference>
<keyword evidence="2" id="KW-1003">Cell membrane</keyword>
<dbReference type="InterPro" id="IPR051599">
    <property type="entry name" value="Cell_Envelope_Assoc"/>
</dbReference>
<evidence type="ECO:0000256" key="4">
    <source>
        <dbReference type="ARBA" id="ARBA00022692"/>
    </source>
</evidence>
<keyword evidence="5 8" id="KW-1133">Transmembrane helix</keyword>
<evidence type="ECO:0000256" key="5">
    <source>
        <dbReference type="ARBA" id="ARBA00022989"/>
    </source>
</evidence>
<evidence type="ECO:0000259" key="9">
    <source>
        <dbReference type="Pfam" id="PF02698"/>
    </source>
</evidence>
<gene>
    <name evidence="10" type="ORF">PN36_13430</name>
</gene>
<feature type="transmembrane region" description="Helical" evidence="8">
    <location>
        <begin position="12"/>
        <end position="41"/>
    </location>
</feature>
<keyword evidence="3" id="KW-0997">Cell inner membrane</keyword>
<dbReference type="EMBL" id="JSZA02000045">
    <property type="protein sequence ID" value="KHD05539.2"/>
    <property type="molecule type" value="Genomic_DNA"/>
</dbReference>
<evidence type="ECO:0000313" key="10">
    <source>
        <dbReference type="EMBL" id="KHD05539.2"/>
    </source>
</evidence>
<comment type="subcellular location">
    <subcellularLocation>
        <location evidence="1">Cell inner membrane</location>
        <topology evidence="1">Single-pass membrane protein</topology>
    </subcellularLocation>
</comment>
<evidence type="ECO:0000256" key="1">
    <source>
        <dbReference type="ARBA" id="ARBA00004377"/>
    </source>
</evidence>
<protein>
    <recommendedName>
        <fullName evidence="9">DUF218 domain-containing protein</fullName>
    </recommendedName>
</protein>
<accession>A0A0A6P5B6</accession>
<dbReference type="PANTHER" id="PTHR30336:SF0">
    <property type="entry name" value="PROTEIN SANA"/>
    <property type="match status" value="1"/>
</dbReference>
<evidence type="ECO:0000256" key="2">
    <source>
        <dbReference type="ARBA" id="ARBA00022475"/>
    </source>
</evidence>
<dbReference type="PANTHER" id="PTHR30336">
    <property type="entry name" value="INNER MEMBRANE PROTEIN, PROBABLE PERMEASE"/>
    <property type="match status" value="1"/>
</dbReference>
<evidence type="ECO:0000313" key="11">
    <source>
        <dbReference type="Proteomes" id="UP000030428"/>
    </source>
</evidence>
<dbReference type="Proteomes" id="UP000030428">
    <property type="component" value="Unassembled WGS sequence"/>
</dbReference>
<evidence type="ECO:0000256" key="7">
    <source>
        <dbReference type="ARBA" id="ARBA00037355"/>
    </source>
</evidence>
<dbReference type="Pfam" id="PF02698">
    <property type="entry name" value="DUF218"/>
    <property type="match status" value="1"/>
</dbReference>
<dbReference type="GO" id="GO:0005886">
    <property type="term" value="C:plasma membrane"/>
    <property type="evidence" value="ECO:0007669"/>
    <property type="project" value="UniProtKB-SubCell"/>
</dbReference>
<evidence type="ECO:0000256" key="3">
    <source>
        <dbReference type="ARBA" id="ARBA00022519"/>
    </source>
</evidence>
<organism evidence="10 11">
    <name type="scientific">Candidatus Thiomargarita nelsonii</name>
    <dbReference type="NCBI Taxonomy" id="1003181"/>
    <lineage>
        <taxon>Bacteria</taxon>
        <taxon>Pseudomonadati</taxon>
        <taxon>Pseudomonadota</taxon>
        <taxon>Gammaproteobacteria</taxon>
        <taxon>Thiotrichales</taxon>
        <taxon>Thiotrichaceae</taxon>
        <taxon>Thiomargarita</taxon>
    </lineage>
</organism>
<proteinExistence type="predicted"/>
<evidence type="ECO:0000256" key="8">
    <source>
        <dbReference type="SAM" id="Phobius"/>
    </source>
</evidence>